<accession>A0A369JXS6</accession>
<protein>
    <recommendedName>
        <fullName evidence="3">BTB domain-containing protein</fullName>
    </recommendedName>
</protein>
<dbReference type="Gene3D" id="3.30.710.10">
    <property type="entry name" value="Potassium Channel Kv1.1, Chain A"/>
    <property type="match status" value="1"/>
</dbReference>
<dbReference type="OrthoDB" id="3184970at2759"/>
<evidence type="ECO:0008006" key="3">
    <source>
        <dbReference type="Google" id="ProtNLM"/>
    </source>
</evidence>
<evidence type="ECO:0000313" key="2">
    <source>
        <dbReference type="Proteomes" id="UP000076154"/>
    </source>
</evidence>
<evidence type="ECO:0000313" key="1">
    <source>
        <dbReference type="EMBL" id="RDB27139.1"/>
    </source>
</evidence>
<dbReference type="EMBL" id="LUEZ02000018">
    <property type="protein sequence ID" value="RDB27139.1"/>
    <property type="molecule type" value="Genomic_DNA"/>
</dbReference>
<reference evidence="1" key="1">
    <citation type="submission" date="2018-04" db="EMBL/GenBank/DDBJ databases">
        <title>Whole genome sequencing of Hypsizygus marmoreus.</title>
        <authorList>
            <person name="Choi I.-G."/>
            <person name="Min B."/>
            <person name="Kim J.-G."/>
            <person name="Kim S."/>
            <person name="Oh Y.-L."/>
            <person name="Kong W.-S."/>
            <person name="Park H."/>
            <person name="Jeong J."/>
            <person name="Song E.-S."/>
        </authorList>
    </citation>
    <scope>NUCLEOTIDE SEQUENCE [LARGE SCALE GENOMIC DNA]</scope>
    <source>
        <strain evidence="1">51987-8</strain>
    </source>
</reference>
<dbReference type="InterPro" id="IPR011333">
    <property type="entry name" value="SKP1/BTB/POZ_sf"/>
</dbReference>
<comment type="caution">
    <text evidence="1">The sequence shown here is derived from an EMBL/GenBank/DDBJ whole genome shotgun (WGS) entry which is preliminary data.</text>
</comment>
<dbReference type="AlphaFoldDB" id="A0A369JXS6"/>
<dbReference type="STRING" id="39966.A0A369JXS6"/>
<sequence>MSSGISIQVPEAEIPMFAEERQTPVFAPSSWPKPPPARYSSLFSSEDGDVTFRSSDRILFNIHRKNLETNTAGFPPGEFSTKDEIVDLTEDSTTLELLFQFVYPKRHPDLDSIPFIHLARVAEAAEKYEVFPAVNICKIRMRGVLPRHPLEIACYADRHGYRDIIKEVEQPLLDIPLEETVEGLTPSMVVGFVQFYQSWNTTILNAVKSACTDAYQSSSGTSLRGRCGRCNADTDAVLGRMIRALGEKRSRKHVESWLQVDHGACAHVMNVRESLTKELDGLVGLDHRLYGVPTIKKERKKAKVPSPY</sequence>
<proteinExistence type="predicted"/>
<organism evidence="1 2">
    <name type="scientific">Hypsizygus marmoreus</name>
    <name type="common">White beech mushroom</name>
    <name type="synonym">Agaricus marmoreus</name>
    <dbReference type="NCBI Taxonomy" id="39966"/>
    <lineage>
        <taxon>Eukaryota</taxon>
        <taxon>Fungi</taxon>
        <taxon>Dikarya</taxon>
        <taxon>Basidiomycota</taxon>
        <taxon>Agaricomycotina</taxon>
        <taxon>Agaricomycetes</taxon>
        <taxon>Agaricomycetidae</taxon>
        <taxon>Agaricales</taxon>
        <taxon>Tricholomatineae</taxon>
        <taxon>Lyophyllaceae</taxon>
        <taxon>Hypsizygus</taxon>
    </lineage>
</organism>
<keyword evidence="2" id="KW-1185">Reference proteome</keyword>
<name>A0A369JXS6_HYPMA</name>
<gene>
    <name evidence="1" type="ORF">Hypma_004596</name>
</gene>
<dbReference type="Proteomes" id="UP000076154">
    <property type="component" value="Unassembled WGS sequence"/>
</dbReference>
<dbReference type="InParanoid" id="A0A369JXS6"/>